<dbReference type="Gene3D" id="3.30.360.10">
    <property type="entry name" value="Dihydrodipicolinate Reductase, domain 2"/>
    <property type="match status" value="1"/>
</dbReference>
<dbReference type="Pfam" id="PF03447">
    <property type="entry name" value="NAD_binding_3"/>
    <property type="match status" value="1"/>
</dbReference>
<dbReference type="PANTHER" id="PTHR43331:SF1">
    <property type="entry name" value="HOMOSERINE DEHYDROGENASE"/>
    <property type="match status" value="1"/>
</dbReference>
<gene>
    <name evidence="16" type="ORF">MACH08_05870</name>
</gene>
<evidence type="ECO:0000313" key="17">
    <source>
        <dbReference type="Proteomes" id="UP001275436"/>
    </source>
</evidence>
<keyword evidence="7 13" id="KW-0028">Amino-acid biosynthesis</keyword>
<comment type="similarity">
    <text evidence="4 14">Belongs to the homoserine dehydrogenase family.</text>
</comment>
<evidence type="ECO:0000256" key="3">
    <source>
        <dbReference type="ARBA" id="ARBA00005062"/>
    </source>
</evidence>
<evidence type="ECO:0000313" key="16">
    <source>
        <dbReference type="EMBL" id="GLO64803.1"/>
    </source>
</evidence>
<dbReference type="PIRSF" id="PIRSF000098">
    <property type="entry name" value="Homoser_dehydrog"/>
    <property type="match status" value="1"/>
</dbReference>
<evidence type="ECO:0000256" key="5">
    <source>
        <dbReference type="ARBA" id="ARBA00013213"/>
    </source>
</evidence>
<evidence type="ECO:0000256" key="1">
    <source>
        <dbReference type="ARBA" id="ARBA00001920"/>
    </source>
</evidence>
<dbReference type="Gene3D" id="3.30.70.260">
    <property type="match status" value="1"/>
</dbReference>
<evidence type="ECO:0000256" key="13">
    <source>
        <dbReference type="RuleBase" id="RU000579"/>
    </source>
</evidence>
<dbReference type="EMBL" id="BSKO01000001">
    <property type="protein sequence ID" value="GLO64803.1"/>
    <property type="molecule type" value="Genomic_DNA"/>
</dbReference>
<keyword evidence="10 13" id="KW-0560">Oxidoreductase</keyword>
<dbReference type="InterPro" id="IPR001342">
    <property type="entry name" value="HDH_cat"/>
</dbReference>
<evidence type="ECO:0000256" key="2">
    <source>
        <dbReference type="ARBA" id="ARBA00005056"/>
    </source>
</evidence>
<dbReference type="InterPro" id="IPR005106">
    <property type="entry name" value="Asp/hSer_DH_NAD-bd"/>
</dbReference>
<keyword evidence="17" id="KW-1185">Reference proteome</keyword>
<dbReference type="Pfam" id="PF01842">
    <property type="entry name" value="ACT"/>
    <property type="match status" value="1"/>
</dbReference>
<dbReference type="Proteomes" id="UP001275436">
    <property type="component" value="Unassembled WGS sequence"/>
</dbReference>
<keyword evidence="11 13" id="KW-0486">Methionine biosynthesis</keyword>
<evidence type="ECO:0000259" key="15">
    <source>
        <dbReference type="PROSITE" id="PS51671"/>
    </source>
</evidence>
<dbReference type="InterPro" id="IPR016204">
    <property type="entry name" value="HDH"/>
</dbReference>
<sequence length="432" mass="47607">MKDKVSVGLLGLGVVGSGVIQLINDHREKLTHQLGCEVEVSKVLVRNLDKARNIHINDDLLTTDPSDVLDHSSIDIIVEVMGGIDQAKEYILRAFKNKKHVVSANKDLVALHGPELQAEATKNRCDFYYEASVAGGIPILRGITEGLSTDHIQRVMGIVNGTTNYILTKMDEDGMSYEDALSEAQRLGFAEADPTSDVEGLDAARKMAILGRLAFSTPVELSDVEVNGIRGIELEDLRYGKQLGYTMKLIGFANFNDQELEVNVQPTLLSKNHPLSSVKNEYNAVYVYGEAVGETMFYGPGAGSLPTATAILSDVSAAIKGLRLGVSGNQSNEMQFSKTLTPVNKRHSQYYVRLYVKDETGVLSKISSLFHEQDISFQRIVQTPVNEYESAEIVVVTHDTSLSNFQHTLEKLRSFEAVIEVKSYYKVEGEVM</sequence>
<accession>A0ABQ5TDJ8</accession>
<feature type="domain" description="ACT" evidence="15">
    <location>
        <begin position="351"/>
        <end position="426"/>
    </location>
</feature>
<reference evidence="16 17" key="1">
    <citation type="submission" date="2023-02" db="EMBL/GenBank/DDBJ databases">
        <title>Oceanobacillus kimchii IFOP_LL358 isolated form Alexandrium catenella lab strain.</title>
        <authorList>
            <person name="Gajardo G."/>
            <person name="Ueki S."/>
            <person name="Maruyama F."/>
        </authorList>
    </citation>
    <scope>NUCLEOTIDE SEQUENCE [LARGE SCALE GENOMIC DNA]</scope>
    <source>
        <strain evidence="16 17">IFOP_LL358</strain>
    </source>
</reference>
<name>A0ABQ5TDJ8_9BACI</name>
<dbReference type="PROSITE" id="PS01042">
    <property type="entry name" value="HOMOSER_DHGENASE"/>
    <property type="match status" value="1"/>
</dbReference>
<dbReference type="CDD" id="cd04881">
    <property type="entry name" value="ACT_HSDH-Hom"/>
    <property type="match status" value="1"/>
</dbReference>
<comment type="caution">
    <text evidence="16">The sequence shown here is derived from an EMBL/GenBank/DDBJ whole genome shotgun (WGS) entry which is preliminary data.</text>
</comment>
<comment type="pathway">
    <text evidence="3 13">Amino-acid biosynthesis; L-methionine biosynthesis via de novo pathway; L-homoserine from L-aspartate: step 3/3.</text>
</comment>
<evidence type="ECO:0000256" key="9">
    <source>
        <dbReference type="ARBA" id="ARBA00022857"/>
    </source>
</evidence>
<evidence type="ECO:0000256" key="12">
    <source>
        <dbReference type="ARBA" id="ARBA00048841"/>
    </source>
</evidence>
<organism evidence="16 17">
    <name type="scientific">Oceanobacillus kimchii</name>
    <dbReference type="NCBI Taxonomy" id="746691"/>
    <lineage>
        <taxon>Bacteria</taxon>
        <taxon>Bacillati</taxon>
        <taxon>Bacillota</taxon>
        <taxon>Bacilli</taxon>
        <taxon>Bacillales</taxon>
        <taxon>Bacillaceae</taxon>
        <taxon>Oceanobacillus</taxon>
    </lineage>
</organism>
<keyword evidence="9 13" id="KW-0521">NADP</keyword>
<dbReference type="EC" id="1.1.1.3" evidence="5 13"/>
<evidence type="ECO:0000256" key="6">
    <source>
        <dbReference type="ARBA" id="ARBA00013376"/>
    </source>
</evidence>
<protein>
    <recommendedName>
        <fullName evidence="6 13">Homoserine dehydrogenase</fullName>
        <ecNumber evidence="5 13">1.1.1.3</ecNumber>
    </recommendedName>
</protein>
<comment type="pathway">
    <text evidence="2 13">Amino-acid biosynthesis; L-threonine biosynthesis; L-threonine from L-aspartate: step 3/5.</text>
</comment>
<dbReference type="InterPro" id="IPR036291">
    <property type="entry name" value="NAD(P)-bd_dom_sf"/>
</dbReference>
<evidence type="ECO:0000256" key="7">
    <source>
        <dbReference type="ARBA" id="ARBA00022605"/>
    </source>
</evidence>
<dbReference type="SUPFAM" id="SSF51735">
    <property type="entry name" value="NAD(P)-binding Rossmann-fold domains"/>
    <property type="match status" value="1"/>
</dbReference>
<keyword evidence="8 13" id="KW-0791">Threonine biosynthesis</keyword>
<dbReference type="InterPro" id="IPR002912">
    <property type="entry name" value="ACT_dom"/>
</dbReference>
<dbReference type="PANTHER" id="PTHR43331">
    <property type="entry name" value="HOMOSERINE DEHYDROGENASE"/>
    <property type="match status" value="1"/>
</dbReference>
<dbReference type="SUPFAM" id="SSF55021">
    <property type="entry name" value="ACT-like"/>
    <property type="match status" value="1"/>
</dbReference>
<comment type="cofactor">
    <cofactor evidence="1">
        <name>a metal cation</name>
        <dbReference type="ChEBI" id="CHEBI:25213"/>
    </cofactor>
</comment>
<evidence type="ECO:0000256" key="4">
    <source>
        <dbReference type="ARBA" id="ARBA00006753"/>
    </source>
</evidence>
<dbReference type="Gene3D" id="3.40.50.720">
    <property type="entry name" value="NAD(P)-binding Rossmann-like Domain"/>
    <property type="match status" value="1"/>
</dbReference>
<dbReference type="InterPro" id="IPR045865">
    <property type="entry name" value="ACT-like_dom_sf"/>
</dbReference>
<dbReference type="Pfam" id="PF00742">
    <property type="entry name" value="Homoserine_dh"/>
    <property type="match status" value="1"/>
</dbReference>
<dbReference type="PROSITE" id="PS51671">
    <property type="entry name" value="ACT"/>
    <property type="match status" value="1"/>
</dbReference>
<dbReference type="RefSeq" id="WP_017795544.1">
    <property type="nucleotide sequence ID" value="NZ_BSKO01000001.1"/>
</dbReference>
<evidence type="ECO:0000256" key="14">
    <source>
        <dbReference type="RuleBase" id="RU004171"/>
    </source>
</evidence>
<dbReference type="NCBIfam" id="NF004976">
    <property type="entry name" value="PRK06349.1"/>
    <property type="match status" value="1"/>
</dbReference>
<dbReference type="SUPFAM" id="SSF55347">
    <property type="entry name" value="Glyceraldehyde-3-phosphate dehydrogenase-like, C-terminal domain"/>
    <property type="match status" value="1"/>
</dbReference>
<dbReference type="InterPro" id="IPR019811">
    <property type="entry name" value="HDH_CS"/>
</dbReference>
<comment type="catalytic activity">
    <reaction evidence="12">
        <text>L-homoserine + NADP(+) = L-aspartate 4-semialdehyde + NADPH + H(+)</text>
        <dbReference type="Rhea" id="RHEA:15761"/>
        <dbReference type="ChEBI" id="CHEBI:15378"/>
        <dbReference type="ChEBI" id="CHEBI:57476"/>
        <dbReference type="ChEBI" id="CHEBI:57783"/>
        <dbReference type="ChEBI" id="CHEBI:58349"/>
        <dbReference type="ChEBI" id="CHEBI:537519"/>
        <dbReference type="EC" id="1.1.1.3"/>
    </reaction>
    <physiologicalReaction direction="right-to-left" evidence="12">
        <dbReference type="Rhea" id="RHEA:15763"/>
    </physiologicalReaction>
</comment>
<proteinExistence type="inferred from homology"/>
<evidence type="ECO:0000256" key="8">
    <source>
        <dbReference type="ARBA" id="ARBA00022697"/>
    </source>
</evidence>
<evidence type="ECO:0000256" key="10">
    <source>
        <dbReference type="ARBA" id="ARBA00023002"/>
    </source>
</evidence>
<evidence type="ECO:0000256" key="11">
    <source>
        <dbReference type="ARBA" id="ARBA00023167"/>
    </source>
</evidence>